<accession>A0ACC2DTB0</accession>
<dbReference type="Proteomes" id="UP001162992">
    <property type="component" value="Chromosome 5"/>
</dbReference>
<protein>
    <submittedName>
        <fullName evidence="1">Uncharacterized protein</fullName>
    </submittedName>
</protein>
<name>A0ACC2DTB0_DIPCM</name>
<evidence type="ECO:0000313" key="1">
    <source>
        <dbReference type="EMBL" id="KAJ7557487.1"/>
    </source>
</evidence>
<reference evidence="2" key="1">
    <citation type="journal article" date="2024" name="Proc. Natl. Acad. Sci. U.S.A.">
        <title>Extraordinary preservation of gene collinearity over three hundred million years revealed in homosporous lycophytes.</title>
        <authorList>
            <person name="Li C."/>
            <person name="Wickell D."/>
            <person name="Kuo L.Y."/>
            <person name="Chen X."/>
            <person name="Nie B."/>
            <person name="Liao X."/>
            <person name="Peng D."/>
            <person name="Ji J."/>
            <person name="Jenkins J."/>
            <person name="Williams M."/>
            <person name="Shu S."/>
            <person name="Plott C."/>
            <person name="Barry K."/>
            <person name="Rajasekar S."/>
            <person name="Grimwood J."/>
            <person name="Han X."/>
            <person name="Sun S."/>
            <person name="Hou Z."/>
            <person name="He W."/>
            <person name="Dai G."/>
            <person name="Sun C."/>
            <person name="Schmutz J."/>
            <person name="Leebens-Mack J.H."/>
            <person name="Li F.W."/>
            <person name="Wang L."/>
        </authorList>
    </citation>
    <scope>NUCLEOTIDE SEQUENCE [LARGE SCALE GENOMIC DNA]</scope>
    <source>
        <strain evidence="2">cv. PW_Plant_1</strain>
    </source>
</reference>
<organism evidence="1 2">
    <name type="scientific">Diphasiastrum complanatum</name>
    <name type="common">Issler's clubmoss</name>
    <name type="synonym">Lycopodium complanatum</name>
    <dbReference type="NCBI Taxonomy" id="34168"/>
    <lineage>
        <taxon>Eukaryota</taxon>
        <taxon>Viridiplantae</taxon>
        <taxon>Streptophyta</taxon>
        <taxon>Embryophyta</taxon>
        <taxon>Tracheophyta</taxon>
        <taxon>Lycopodiopsida</taxon>
        <taxon>Lycopodiales</taxon>
        <taxon>Lycopodiaceae</taxon>
        <taxon>Lycopodioideae</taxon>
        <taxon>Diphasiastrum</taxon>
    </lineage>
</organism>
<comment type="caution">
    <text evidence="1">The sequence shown here is derived from an EMBL/GenBank/DDBJ whole genome shotgun (WGS) entry which is preliminary data.</text>
</comment>
<dbReference type="EMBL" id="CM055096">
    <property type="protein sequence ID" value="KAJ7557487.1"/>
    <property type="molecule type" value="Genomic_DNA"/>
</dbReference>
<sequence length="461" mass="50952">MSMLNSAKELVLPKLFTLLRYCTRLPIGCMQQFRALSSFSDVAEVGVSDRGHERKPVVAVAMSGGVDSSVAALLLKRQGFEVFGLHMQNWDSQDEKGMHVCPGDQDYEDARKVCKQLGIDLFQVDYHRRYWLDVFESFTREFSMGRTPNPDLPCNQYIKFDALLEQALHMGADWLATGHYARLSQSQEGSWQLLRGVDRNKDQSYFLASVGQAAFHKVIFPLGSLLKSEVRKIATEAGLQTANRRSSAGICFVGRRQFSEFIAEYVDMIPGPFVSVTDKAVLGTHTGLPAYTFGQRARIAGATEAWYVVGKDVKNHIVFVAQGSAHPALYCKSAVADSLFWISGQPPKNLQVNKPLNCLFKARYAQALRACSVSLLYARPDEMSVQRDFSTAIDGFKPSQFCCMQNVSDGSSSEDPTSLLKVHFQSPAKAITPGQALVLYSGDICLGGGLIHFPGPTLFEV</sequence>
<evidence type="ECO:0000313" key="2">
    <source>
        <dbReference type="Proteomes" id="UP001162992"/>
    </source>
</evidence>
<gene>
    <name evidence="1" type="ORF">O6H91_05G128600</name>
</gene>
<keyword evidence="2" id="KW-1185">Reference proteome</keyword>
<proteinExistence type="predicted"/>